<evidence type="ECO:0000313" key="4">
    <source>
        <dbReference type="Proteomes" id="UP000053766"/>
    </source>
</evidence>
<reference evidence="4" key="2">
    <citation type="journal article" date="2016" name="Sci. Rep.">
        <title>Dictyocaulus viviparus genome, variome and transcriptome elucidate lungworm biology and support future intervention.</title>
        <authorList>
            <person name="McNulty S.N."/>
            <person name="Strube C."/>
            <person name="Rosa B.A."/>
            <person name="Martin J.C."/>
            <person name="Tyagi R."/>
            <person name="Choi Y.J."/>
            <person name="Wang Q."/>
            <person name="Hallsworth Pepin K."/>
            <person name="Zhang X."/>
            <person name="Ozersky P."/>
            <person name="Wilson R.K."/>
            <person name="Sternberg P.W."/>
            <person name="Gasser R.B."/>
            <person name="Mitreva M."/>
        </authorList>
    </citation>
    <scope>NUCLEOTIDE SEQUENCE [LARGE SCALE GENOMIC DNA]</scope>
    <source>
        <strain evidence="4">HannoverDv2000</strain>
    </source>
</reference>
<dbReference type="Pfam" id="PF00013">
    <property type="entry name" value="KH_1"/>
    <property type="match status" value="1"/>
</dbReference>
<reference evidence="3 4" key="1">
    <citation type="submission" date="2013-11" db="EMBL/GenBank/DDBJ databases">
        <title>Draft genome of the bovine lungworm Dictyocaulus viviparus.</title>
        <authorList>
            <person name="Mitreva M."/>
        </authorList>
    </citation>
    <scope>NUCLEOTIDE SEQUENCE [LARGE SCALE GENOMIC DNA]</scope>
    <source>
        <strain evidence="3 4">HannoverDv2000</strain>
    </source>
</reference>
<sequence length="387" mass="43499">MIPQQQYRAGKNPVLLSNVEPRIDPVRTFFDVSEDFVEFFSGRTGMHEILLHEDMSNIDIKLQPHGIIIVHPPDVTVRPIEMSLWKFYYDVEFIRCLRLSVLNSRCPASQALVLNPTQYALLHESKLAITRDVGLTEVFMDEYGRVCLYGSIESVVGAYMAIKHMFNRHGLGDPKTESSLAPSSDISNNYVKNMRSKGDFSEEQPVVDAWTTVTTLQPLLTNNPNRSSDVNNPQSPTNTRFCSTNQSCPANMTNGCFGISSESECTTPASPDRVTQRTSIRFFVRMSDAPRLIGTRGATKRRIENVTGCTILLHTEKKENSEFPIEVFSTSARRCEIARQHILGFLAGTSTCLDHASPITTKSKEIRVRPKVHLDISPKKMTKKNPD</sequence>
<evidence type="ECO:0000256" key="1">
    <source>
        <dbReference type="PROSITE-ProRule" id="PRU00117"/>
    </source>
</evidence>
<dbReference type="CDD" id="cd00105">
    <property type="entry name" value="KH-I"/>
    <property type="match status" value="1"/>
</dbReference>
<dbReference type="OrthoDB" id="5838967at2759"/>
<keyword evidence="4" id="KW-1185">Reference proteome</keyword>
<protein>
    <submittedName>
        <fullName evidence="3">KH domain protein</fullName>
    </submittedName>
</protein>
<organism evidence="3 4">
    <name type="scientific">Dictyocaulus viviparus</name>
    <name type="common">Bovine lungworm</name>
    <dbReference type="NCBI Taxonomy" id="29172"/>
    <lineage>
        <taxon>Eukaryota</taxon>
        <taxon>Metazoa</taxon>
        <taxon>Ecdysozoa</taxon>
        <taxon>Nematoda</taxon>
        <taxon>Chromadorea</taxon>
        <taxon>Rhabditida</taxon>
        <taxon>Rhabditina</taxon>
        <taxon>Rhabditomorpha</taxon>
        <taxon>Strongyloidea</taxon>
        <taxon>Metastrongylidae</taxon>
        <taxon>Dictyocaulus</taxon>
    </lineage>
</organism>
<name>A0A0D8X8C1_DICVI</name>
<dbReference type="GO" id="GO:0003723">
    <property type="term" value="F:RNA binding"/>
    <property type="evidence" value="ECO:0007669"/>
    <property type="project" value="UniProtKB-UniRule"/>
</dbReference>
<keyword evidence="1" id="KW-0694">RNA-binding</keyword>
<evidence type="ECO:0000259" key="2">
    <source>
        <dbReference type="SMART" id="SM00322"/>
    </source>
</evidence>
<dbReference type="InterPro" id="IPR004087">
    <property type="entry name" value="KH_dom"/>
</dbReference>
<dbReference type="PROSITE" id="PS50084">
    <property type="entry name" value="KH_TYPE_1"/>
    <property type="match status" value="1"/>
</dbReference>
<dbReference type="InterPro" id="IPR004088">
    <property type="entry name" value="KH_dom_type_1"/>
</dbReference>
<proteinExistence type="predicted"/>
<gene>
    <name evidence="3" type="ORF">DICVIV_13252</name>
</gene>
<dbReference type="Proteomes" id="UP000053766">
    <property type="component" value="Unassembled WGS sequence"/>
</dbReference>
<feature type="domain" description="K Homology" evidence="2">
    <location>
        <begin position="276"/>
        <end position="347"/>
    </location>
</feature>
<evidence type="ECO:0000313" key="3">
    <source>
        <dbReference type="EMBL" id="KJH40788.1"/>
    </source>
</evidence>
<dbReference type="AlphaFoldDB" id="A0A0D8X8C1"/>
<dbReference type="EMBL" id="KN717014">
    <property type="protein sequence ID" value="KJH40788.1"/>
    <property type="molecule type" value="Genomic_DNA"/>
</dbReference>
<dbReference type="SMART" id="SM00322">
    <property type="entry name" value="KH"/>
    <property type="match status" value="1"/>
</dbReference>
<dbReference type="Gene3D" id="3.30.1370.10">
    <property type="entry name" value="K Homology domain, type 1"/>
    <property type="match status" value="1"/>
</dbReference>
<accession>A0A0D8X8C1</accession>
<dbReference type="SUPFAM" id="SSF54791">
    <property type="entry name" value="Eukaryotic type KH-domain (KH-domain type I)"/>
    <property type="match status" value="1"/>
</dbReference>
<dbReference type="InterPro" id="IPR036612">
    <property type="entry name" value="KH_dom_type_1_sf"/>
</dbReference>